<protein>
    <submittedName>
        <fullName evidence="2">Uncharacterized protein</fullName>
    </submittedName>
</protein>
<accession>A0A1W0WIJ3</accession>
<keyword evidence="1" id="KW-0732">Signal</keyword>
<reference evidence="3" key="1">
    <citation type="submission" date="2017-01" db="EMBL/GenBank/DDBJ databases">
        <title>Comparative genomics of anhydrobiosis in the tardigrade Hypsibius dujardini.</title>
        <authorList>
            <person name="Yoshida Y."/>
            <person name="Koutsovoulos G."/>
            <person name="Laetsch D."/>
            <person name="Stevens L."/>
            <person name="Kumar S."/>
            <person name="Horikawa D."/>
            <person name="Ishino K."/>
            <person name="Komine S."/>
            <person name="Tomita M."/>
            <person name="Blaxter M."/>
            <person name="Arakawa K."/>
        </authorList>
    </citation>
    <scope>NUCLEOTIDE SEQUENCE [LARGE SCALE GENOMIC DNA]</scope>
    <source>
        <strain evidence="3">Z151</strain>
    </source>
</reference>
<dbReference type="EMBL" id="MTYJ01000095">
    <property type="protein sequence ID" value="OQV14999.1"/>
    <property type="molecule type" value="Genomic_DNA"/>
</dbReference>
<keyword evidence="3" id="KW-1185">Reference proteome</keyword>
<feature type="signal peptide" evidence="1">
    <location>
        <begin position="1"/>
        <end position="26"/>
    </location>
</feature>
<dbReference type="Proteomes" id="UP000192578">
    <property type="component" value="Unassembled WGS sequence"/>
</dbReference>
<name>A0A1W0WIJ3_HYPEX</name>
<proteinExistence type="predicted"/>
<organism evidence="2 3">
    <name type="scientific">Hypsibius exemplaris</name>
    <name type="common">Freshwater tardigrade</name>
    <dbReference type="NCBI Taxonomy" id="2072580"/>
    <lineage>
        <taxon>Eukaryota</taxon>
        <taxon>Metazoa</taxon>
        <taxon>Ecdysozoa</taxon>
        <taxon>Tardigrada</taxon>
        <taxon>Eutardigrada</taxon>
        <taxon>Parachela</taxon>
        <taxon>Hypsibioidea</taxon>
        <taxon>Hypsibiidae</taxon>
        <taxon>Hypsibius</taxon>
    </lineage>
</organism>
<feature type="chain" id="PRO_5012867897" evidence="1">
    <location>
        <begin position="27"/>
        <end position="135"/>
    </location>
</feature>
<evidence type="ECO:0000313" key="2">
    <source>
        <dbReference type="EMBL" id="OQV14999.1"/>
    </source>
</evidence>
<dbReference type="AlphaFoldDB" id="A0A1W0WIJ3"/>
<gene>
    <name evidence="2" type="ORF">BV898_10759</name>
</gene>
<evidence type="ECO:0000313" key="3">
    <source>
        <dbReference type="Proteomes" id="UP000192578"/>
    </source>
</evidence>
<evidence type="ECO:0000256" key="1">
    <source>
        <dbReference type="SAM" id="SignalP"/>
    </source>
</evidence>
<comment type="caution">
    <text evidence="2">The sequence shown here is derived from an EMBL/GenBank/DDBJ whole genome shotgun (WGS) entry which is preliminary data.</text>
</comment>
<sequence>MDRPGHAHSWLIAHLLSFEGTVVTLGLEVPSWQKPQCDFGIRRTQAIPPQQVMSVLQFQPSFLEIGLVVAAASHHIIQKPHAQLLQGDRTMQPQHSRKRVVLLVRREEVFRGLPARLVLAPFYAERVGLLDSRRK</sequence>